<sequence>MPKKSVGVSCKSSRCKDREFYCHELTEQDRIEINVGFFRSGQLSDQRNFLASYVESKETTKKKEGSRKNKTMIYTLPIHEQRKQVCRHMFLSTLGVTERQIRTALKKRQRDGQIAMGGRGGRREAEKVENEEKRQSFLDHINKFPRMESHYCRANTKIEFLAPELNLTTMYNMYVSEMAADKKKPASRSLYNNIFKSLGLKFFALKKDACGICLRKMKENPTEESFLTMYQKHMDEKMKVRQVKEEAKKMASENPKICAAVFDLQRVVYTPKSHHSSIFYKRRLANYNFTIFDLQSQEGRCFLWHEGIARRGANEISTCIYTFLQEKDSDGTEEVILFCDGWVGQNKNSILPSMILYTLDHAKHLKKVTVNYFETNHGQKEGDCMHSVIERKVNKQPEIMVPSQLATLIQTARATGKKNNIQFMKSTLLMSLIGSAMDKTLVCMRGEMHLMVTVLCGPRSCQLLLKREKENVICSLNTLIWKNFLWSVNLQKDKKTSTRAKHCLDPKMPMHQFLNFLFQSTMTSLHCVQDQNLWSISKIKSCSIQICLVHTSNFLKLPK</sequence>
<comment type="caution">
    <text evidence="2">The sequence shown here is derived from an EMBL/GenBank/DDBJ whole genome shotgun (WGS) entry which is preliminary data.</text>
</comment>
<dbReference type="PANTHER" id="PTHR10773">
    <property type="entry name" value="DNA-DIRECTED RNA POLYMERASES I, II, AND III SUBUNIT RPABC2"/>
    <property type="match status" value="1"/>
</dbReference>
<feature type="compositionally biased region" description="Basic and acidic residues" evidence="1">
    <location>
        <begin position="121"/>
        <end position="131"/>
    </location>
</feature>
<protein>
    <submittedName>
        <fullName evidence="2">DNA repair protein rhp54</fullName>
    </submittedName>
</protein>
<name>A0AAV4AZA9_9GAST</name>
<evidence type="ECO:0000313" key="2">
    <source>
        <dbReference type="EMBL" id="GFO16451.1"/>
    </source>
</evidence>
<organism evidence="2 3">
    <name type="scientific">Plakobranchus ocellatus</name>
    <dbReference type="NCBI Taxonomy" id="259542"/>
    <lineage>
        <taxon>Eukaryota</taxon>
        <taxon>Metazoa</taxon>
        <taxon>Spiralia</taxon>
        <taxon>Lophotrochozoa</taxon>
        <taxon>Mollusca</taxon>
        <taxon>Gastropoda</taxon>
        <taxon>Heterobranchia</taxon>
        <taxon>Euthyneura</taxon>
        <taxon>Panpulmonata</taxon>
        <taxon>Sacoglossa</taxon>
        <taxon>Placobranchoidea</taxon>
        <taxon>Plakobranchidae</taxon>
        <taxon>Plakobranchus</taxon>
    </lineage>
</organism>
<feature type="region of interest" description="Disordered" evidence="1">
    <location>
        <begin position="107"/>
        <end position="131"/>
    </location>
</feature>
<evidence type="ECO:0000256" key="1">
    <source>
        <dbReference type="SAM" id="MobiDB-lite"/>
    </source>
</evidence>
<dbReference type="PANTHER" id="PTHR10773:SF19">
    <property type="match status" value="1"/>
</dbReference>
<keyword evidence="3" id="KW-1185">Reference proteome</keyword>
<dbReference type="Proteomes" id="UP000735302">
    <property type="component" value="Unassembled WGS sequence"/>
</dbReference>
<reference evidence="2 3" key="1">
    <citation type="journal article" date="2021" name="Elife">
        <title>Chloroplast acquisition without the gene transfer in kleptoplastic sea slugs, Plakobranchus ocellatus.</title>
        <authorList>
            <person name="Maeda T."/>
            <person name="Takahashi S."/>
            <person name="Yoshida T."/>
            <person name="Shimamura S."/>
            <person name="Takaki Y."/>
            <person name="Nagai Y."/>
            <person name="Toyoda A."/>
            <person name="Suzuki Y."/>
            <person name="Arimoto A."/>
            <person name="Ishii H."/>
            <person name="Satoh N."/>
            <person name="Nishiyama T."/>
            <person name="Hasebe M."/>
            <person name="Maruyama T."/>
            <person name="Minagawa J."/>
            <person name="Obokata J."/>
            <person name="Shigenobu S."/>
        </authorList>
    </citation>
    <scope>NUCLEOTIDE SEQUENCE [LARGE SCALE GENOMIC DNA]</scope>
</reference>
<dbReference type="AlphaFoldDB" id="A0AAV4AZA9"/>
<gene>
    <name evidence="2" type="ORF">PoB_004295600</name>
</gene>
<proteinExistence type="predicted"/>
<evidence type="ECO:0000313" key="3">
    <source>
        <dbReference type="Proteomes" id="UP000735302"/>
    </source>
</evidence>
<accession>A0AAV4AZA9</accession>
<dbReference type="EMBL" id="BLXT01004669">
    <property type="protein sequence ID" value="GFO16451.1"/>
    <property type="molecule type" value="Genomic_DNA"/>
</dbReference>